<keyword evidence="3" id="KW-1185">Reference proteome</keyword>
<accession>T0L9M9</accession>
<protein>
    <submittedName>
        <fullName evidence="2">Uncharacterized protein</fullName>
    </submittedName>
</protein>
<dbReference type="EMBL" id="KE647164">
    <property type="protein sequence ID" value="EQB61204.1"/>
    <property type="molecule type" value="Genomic_DNA"/>
</dbReference>
<organism evidence="2 3">
    <name type="scientific">Vairimorpha apis BRL 01</name>
    <dbReference type="NCBI Taxonomy" id="1037528"/>
    <lineage>
        <taxon>Eukaryota</taxon>
        <taxon>Fungi</taxon>
        <taxon>Fungi incertae sedis</taxon>
        <taxon>Microsporidia</taxon>
        <taxon>Nosematidae</taxon>
        <taxon>Vairimorpha</taxon>
    </lineage>
</organism>
<dbReference type="AlphaFoldDB" id="T0L9M9"/>
<dbReference type="VEuPathDB" id="MicrosporidiaDB:NAPIS_ORF01185"/>
<keyword evidence="1" id="KW-0472">Membrane</keyword>
<dbReference type="Proteomes" id="UP000053780">
    <property type="component" value="Unassembled WGS sequence"/>
</dbReference>
<reference evidence="2 3" key="1">
    <citation type="journal article" date="2013" name="BMC Genomics">
        <title>Genome sequencing and comparative genomics of honey bee microsporidia, Nosema apis reveal novel insights into host-parasite interactions.</title>
        <authorList>
            <person name="Chen Yp."/>
            <person name="Pettis J.S."/>
            <person name="Zhao Y."/>
            <person name="Liu X."/>
            <person name="Tallon L.J."/>
            <person name="Sadzewicz L.D."/>
            <person name="Li R."/>
            <person name="Zheng H."/>
            <person name="Huang S."/>
            <person name="Zhang X."/>
            <person name="Hamilton M.C."/>
            <person name="Pernal S.F."/>
            <person name="Melathopoulos A.P."/>
            <person name="Yan X."/>
            <person name="Evans J.D."/>
        </authorList>
    </citation>
    <scope>NUCLEOTIDE SEQUENCE [LARGE SCALE GENOMIC DNA]</scope>
    <source>
        <strain evidence="2 3">BRL 01</strain>
    </source>
</reference>
<gene>
    <name evidence="2" type="ORF">NAPIS_ORF01185</name>
</gene>
<feature type="transmembrane region" description="Helical" evidence="1">
    <location>
        <begin position="244"/>
        <end position="265"/>
    </location>
</feature>
<sequence>MTFKLSRLKCDIFEKSLTENEKFTNAIKCEHIKNCIEEVLDQINKNAYCENFYMFSLITDNNYDIYNYDTKFWIVCSKNIKIDFYYNLLKNYLININELQILANFFFNKELEKVQTNCLGIEYFISHIKNLENLPKNNIKKFNNFLQKNYSFMFEYNDKKNLDINKAGKNITFTDFNEIHNNNYLEYNKNIDFFEHDYKLQQENDVSFNMSLKNLTVFKTLSTSIPYSNKIYELKMSNINLNTIILFSSFITGSFLIIFMIYYFYIRRIKNNIKRSKILEQSNSTLL</sequence>
<evidence type="ECO:0000313" key="2">
    <source>
        <dbReference type="EMBL" id="EQB61204.1"/>
    </source>
</evidence>
<dbReference type="HOGENOM" id="CLU_970079_0_0_1"/>
<name>T0L9M9_9MICR</name>
<keyword evidence="1" id="KW-1133">Transmembrane helix</keyword>
<keyword evidence="1" id="KW-0812">Transmembrane</keyword>
<proteinExistence type="predicted"/>
<evidence type="ECO:0000313" key="3">
    <source>
        <dbReference type="Proteomes" id="UP000053780"/>
    </source>
</evidence>
<evidence type="ECO:0000256" key="1">
    <source>
        <dbReference type="SAM" id="Phobius"/>
    </source>
</evidence>